<dbReference type="InterPro" id="IPR011051">
    <property type="entry name" value="RmlC_Cupin_sf"/>
</dbReference>
<sequence length="127" mass="13872">MDTARSLTPTTATFIPKDSNSLEQIGALEGVERPDGLAARILVAGRDMVLIEVHKAKGNVDQRHTHDDHESIALLLSGRMEIEIDGESFVANAGDSWIHYPGVPHSSVALEDSVHLEIKSPPRKTWV</sequence>
<dbReference type="RefSeq" id="WP_138644538.1">
    <property type="nucleotide sequence ID" value="NZ_VCKW01000031.1"/>
</dbReference>
<proteinExistence type="predicted"/>
<dbReference type="EMBL" id="VCKW01000031">
    <property type="protein sequence ID" value="TMR04318.1"/>
    <property type="molecule type" value="Genomic_DNA"/>
</dbReference>
<feature type="domain" description="Cupin type-2" evidence="1">
    <location>
        <begin position="56"/>
        <end position="112"/>
    </location>
</feature>
<name>A0A5C4JGA0_9ACTN</name>
<dbReference type="InterPro" id="IPR014710">
    <property type="entry name" value="RmlC-like_jellyroll"/>
</dbReference>
<comment type="caution">
    <text evidence="2">The sequence shown here is derived from an EMBL/GenBank/DDBJ whole genome shotgun (WGS) entry which is preliminary data.</text>
</comment>
<dbReference type="AlphaFoldDB" id="A0A5C4JGA0"/>
<dbReference type="Gene3D" id="2.60.120.10">
    <property type="entry name" value="Jelly Rolls"/>
    <property type="match status" value="1"/>
</dbReference>
<reference evidence="2 3" key="1">
    <citation type="submission" date="2019-05" db="EMBL/GenBank/DDBJ databases">
        <title>Draft genome sequence of Actinomadura sp. 14C53.</title>
        <authorList>
            <person name="Saricaoglu S."/>
            <person name="Isik K."/>
        </authorList>
    </citation>
    <scope>NUCLEOTIDE SEQUENCE [LARGE SCALE GENOMIC DNA]</scope>
    <source>
        <strain evidence="2 3">14C53</strain>
    </source>
</reference>
<accession>A0A5C4JGA0</accession>
<dbReference type="SUPFAM" id="SSF51182">
    <property type="entry name" value="RmlC-like cupins"/>
    <property type="match status" value="1"/>
</dbReference>
<evidence type="ECO:0000313" key="3">
    <source>
        <dbReference type="Proteomes" id="UP000309174"/>
    </source>
</evidence>
<dbReference type="InterPro" id="IPR013096">
    <property type="entry name" value="Cupin_2"/>
</dbReference>
<organism evidence="2 3">
    <name type="scientific">Actinomadura soli</name>
    <dbReference type="NCBI Taxonomy" id="2508997"/>
    <lineage>
        <taxon>Bacteria</taxon>
        <taxon>Bacillati</taxon>
        <taxon>Actinomycetota</taxon>
        <taxon>Actinomycetes</taxon>
        <taxon>Streptosporangiales</taxon>
        <taxon>Thermomonosporaceae</taxon>
        <taxon>Actinomadura</taxon>
    </lineage>
</organism>
<gene>
    <name evidence="2" type="ORF">ETD83_08620</name>
</gene>
<protein>
    <submittedName>
        <fullName evidence="2">Cupin domain-containing protein</fullName>
    </submittedName>
</protein>
<dbReference type="OrthoDB" id="1973590at2"/>
<dbReference type="Pfam" id="PF07883">
    <property type="entry name" value="Cupin_2"/>
    <property type="match status" value="1"/>
</dbReference>
<dbReference type="Proteomes" id="UP000309174">
    <property type="component" value="Unassembled WGS sequence"/>
</dbReference>
<keyword evidence="3" id="KW-1185">Reference proteome</keyword>
<evidence type="ECO:0000313" key="2">
    <source>
        <dbReference type="EMBL" id="TMR04318.1"/>
    </source>
</evidence>
<evidence type="ECO:0000259" key="1">
    <source>
        <dbReference type="Pfam" id="PF07883"/>
    </source>
</evidence>